<evidence type="ECO:0000259" key="2">
    <source>
        <dbReference type="PROSITE" id="PS50110"/>
    </source>
</evidence>
<evidence type="ECO:0000256" key="1">
    <source>
        <dbReference type="PROSITE-ProRule" id="PRU00169"/>
    </source>
</evidence>
<proteinExistence type="predicted"/>
<keyword evidence="4" id="KW-1185">Reference proteome</keyword>
<comment type="caution">
    <text evidence="3">The sequence shown here is derived from an EMBL/GenBank/DDBJ whole genome shotgun (WGS) entry which is preliminary data.</text>
</comment>
<dbReference type="SMART" id="SM00448">
    <property type="entry name" value="REC"/>
    <property type="match status" value="1"/>
</dbReference>
<sequence length="124" mass="13369">MTAADAPLGGRTVLIVEDQYLIAEELRAIVERLGGSVIGPLPRVPAALTTLEATFPDLALLDVNVNGQPIYEVAAVLRSRGTPFALVTGYDRSAIAPEFRDVPYIEKPVAESAIINLLSQWGRR</sequence>
<dbReference type="RefSeq" id="WP_211853203.1">
    <property type="nucleotide sequence ID" value="NZ_JAAGBB010000015.1"/>
</dbReference>
<evidence type="ECO:0000313" key="3">
    <source>
        <dbReference type="EMBL" id="MBR0665538.1"/>
    </source>
</evidence>
<dbReference type="Gene3D" id="3.40.50.2300">
    <property type="match status" value="1"/>
</dbReference>
<dbReference type="InterPro" id="IPR001789">
    <property type="entry name" value="Sig_transdc_resp-reg_receiver"/>
</dbReference>
<gene>
    <name evidence="3" type="ORF">GXW71_14345</name>
</gene>
<dbReference type="Proteomes" id="UP001196870">
    <property type="component" value="Unassembled WGS sequence"/>
</dbReference>
<evidence type="ECO:0000313" key="4">
    <source>
        <dbReference type="Proteomes" id="UP001196870"/>
    </source>
</evidence>
<dbReference type="EMBL" id="JAAGBB010000015">
    <property type="protein sequence ID" value="MBR0665538.1"/>
    <property type="molecule type" value="Genomic_DNA"/>
</dbReference>
<dbReference type="Pfam" id="PF00072">
    <property type="entry name" value="Response_reg"/>
    <property type="match status" value="1"/>
</dbReference>
<feature type="modified residue" description="4-aspartylphosphate" evidence="1">
    <location>
        <position position="62"/>
    </location>
</feature>
<dbReference type="InterPro" id="IPR011006">
    <property type="entry name" value="CheY-like_superfamily"/>
</dbReference>
<dbReference type="SUPFAM" id="SSF52172">
    <property type="entry name" value="CheY-like"/>
    <property type="match status" value="1"/>
</dbReference>
<reference evidence="4" key="1">
    <citation type="journal article" date="2021" name="Syst. Appl. Microbiol.">
        <title>Roseomonas hellenica sp. nov., isolated from roots of wild-growing Alkanna tinctoria.</title>
        <authorList>
            <person name="Rat A."/>
            <person name="Naranjo H.D."/>
            <person name="Lebbe L."/>
            <person name="Cnockaert M."/>
            <person name="Krigas N."/>
            <person name="Grigoriadou K."/>
            <person name="Maloupa E."/>
            <person name="Willems A."/>
        </authorList>
    </citation>
    <scope>NUCLEOTIDE SEQUENCE [LARGE SCALE GENOMIC DNA]</scope>
    <source>
        <strain evidence="4">LMG 31523</strain>
    </source>
</reference>
<protein>
    <submittedName>
        <fullName evidence="3">Response regulator</fullName>
    </submittedName>
</protein>
<accession>A0ABS5EZ03</accession>
<keyword evidence="1" id="KW-0597">Phosphoprotein</keyword>
<feature type="domain" description="Response regulatory" evidence="2">
    <location>
        <begin position="12"/>
        <end position="122"/>
    </location>
</feature>
<name>A0ABS5EZ03_9PROT</name>
<organism evidence="3 4">
    <name type="scientific">Plastoroseomonas hellenica</name>
    <dbReference type="NCBI Taxonomy" id="2687306"/>
    <lineage>
        <taxon>Bacteria</taxon>
        <taxon>Pseudomonadati</taxon>
        <taxon>Pseudomonadota</taxon>
        <taxon>Alphaproteobacteria</taxon>
        <taxon>Acetobacterales</taxon>
        <taxon>Acetobacteraceae</taxon>
        <taxon>Plastoroseomonas</taxon>
    </lineage>
</organism>
<dbReference type="PROSITE" id="PS50110">
    <property type="entry name" value="RESPONSE_REGULATORY"/>
    <property type="match status" value="1"/>
</dbReference>